<gene>
    <name evidence="2" type="ORF">KGMB01110_12250</name>
</gene>
<dbReference type="RefSeq" id="WP_119297847.1">
    <property type="nucleotide sequence ID" value="NZ_BHGK01000001.1"/>
</dbReference>
<dbReference type="Proteomes" id="UP000265643">
    <property type="component" value="Unassembled WGS sequence"/>
</dbReference>
<dbReference type="InterPro" id="IPR043519">
    <property type="entry name" value="NT_sf"/>
</dbReference>
<dbReference type="CDD" id="cd05403">
    <property type="entry name" value="NT_KNTase_like"/>
    <property type="match status" value="1"/>
</dbReference>
<dbReference type="AlphaFoldDB" id="A0A391PAK3"/>
<comment type="caution">
    <text evidence="2">The sequence shown here is derived from an EMBL/GenBank/DDBJ whole genome shotgun (WGS) entry which is preliminary data.</text>
</comment>
<protein>
    <recommendedName>
        <fullName evidence="1">Polymerase beta nucleotidyltransferase domain-containing protein</fullName>
    </recommendedName>
</protein>
<feature type="domain" description="Polymerase beta nucleotidyltransferase" evidence="1">
    <location>
        <begin position="9"/>
        <end position="62"/>
    </location>
</feature>
<evidence type="ECO:0000313" key="3">
    <source>
        <dbReference type="Proteomes" id="UP000265643"/>
    </source>
</evidence>
<organism evidence="2 3">
    <name type="scientific">Mediterraneibacter butyricigenes</name>
    <dbReference type="NCBI Taxonomy" id="2316025"/>
    <lineage>
        <taxon>Bacteria</taxon>
        <taxon>Bacillati</taxon>
        <taxon>Bacillota</taxon>
        <taxon>Clostridia</taxon>
        <taxon>Lachnospirales</taxon>
        <taxon>Lachnospiraceae</taxon>
        <taxon>Mediterraneibacter</taxon>
    </lineage>
</organism>
<dbReference type="Pfam" id="PF18765">
    <property type="entry name" value="Polbeta"/>
    <property type="match status" value="1"/>
</dbReference>
<keyword evidence="3" id="KW-1185">Reference proteome</keyword>
<dbReference type="InterPro" id="IPR041633">
    <property type="entry name" value="Polbeta"/>
</dbReference>
<evidence type="ECO:0000259" key="1">
    <source>
        <dbReference type="Pfam" id="PF18765"/>
    </source>
</evidence>
<sequence>MRVEEVIQKVAKLCREFQAEEVLLYGSRAKGTARERSDIDIAVTGVKDFDGLTEKVEELPTLYSVDLFYDFRHIIEALICAKQ</sequence>
<accession>A0A391PAK3</accession>
<reference evidence="3" key="1">
    <citation type="submission" date="2018-09" db="EMBL/GenBank/DDBJ databases">
        <title>Draft Genome Sequence of Mediterraneibacter sp. KCTC 15684.</title>
        <authorList>
            <person name="Kim J.S."/>
            <person name="Han K.I."/>
            <person name="Suh M.K."/>
            <person name="Lee K.C."/>
            <person name="Eom M.K."/>
            <person name="Lee J.H."/>
            <person name="Park S.H."/>
            <person name="Kang S.W."/>
            <person name="Park J.E."/>
            <person name="Oh B.S."/>
            <person name="Yu S.Y."/>
            <person name="Choi S.H."/>
            <person name="Lee D.H."/>
            <person name="Yoon H."/>
            <person name="Kim B."/>
            <person name="Yang S.J."/>
            <person name="Lee J.S."/>
        </authorList>
    </citation>
    <scope>NUCLEOTIDE SEQUENCE [LARGE SCALE GENOMIC DNA]</scope>
    <source>
        <strain evidence="3">KCTC 15684</strain>
    </source>
</reference>
<name>A0A391PAK3_9FIRM</name>
<proteinExistence type="predicted"/>
<evidence type="ECO:0000313" key="2">
    <source>
        <dbReference type="EMBL" id="GCA66789.1"/>
    </source>
</evidence>
<dbReference type="Gene3D" id="3.30.460.10">
    <property type="entry name" value="Beta Polymerase, domain 2"/>
    <property type="match status" value="1"/>
</dbReference>
<dbReference type="SUPFAM" id="SSF81301">
    <property type="entry name" value="Nucleotidyltransferase"/>
    <property type="match status" value="1"/>
</dbReference>
<dbReference type="EMBL" id="BHGK01000001">
    <property type="protein sequence ID" value="GCA66789.1"/>
    <property type="molecule type" value="Genomic_DNA"/>
</dbReference>